<feature type="compositionally biased region" description="Polar residues" evidence="1">
    <location>
        <begin position="360"/>
        <end position="373"/>
    </location>
</feature>
<reference evidence="2 3" key="1">
    <citation type="submission" date="2019-02" db="EMBL/GenBank/DDBJ databases">
        <title>Genome sequencing of the rare red list fungi Dentipellis fragilis.</title>
        <authorList>
            <person name="Buettner E."/>
            <person name="Kellner H."/>
        </authorList>
    </citation>
    <scope>NUCLEOTIDE SEQUENCE [LARGE SCALE GENOMIC DNA]</scope>
    <source>
        <strain evidence="2 3">DSM 105465</strain>
    </source>
</reference>
<organism evidence="2 3">
    <name type="scientific">Dentipellis fragilis</name>
    <dbReference type="NCBI Taxonomy" id="205917"/>
    <lineage>
        <taxon>Eukaryota</taxon>
        <taxon>Fungi</taxon>
        <taxon>Dikarya</taxon>
        <taxon>Basidiomycota</taxon>
        <taxon>Agaricomycotina</taxon>
        <taxon>Agaricomycetes</taxon>
        <taxon>Russulales</taxon>
        <taxon>Hericiaceae</taxon>
        <taxon>Dentipellis</taxon>
    </lineage>
</organism>
<feature type="region of interest" description="Disordered" evidence="1">
    <location>
        <begin position="154"/>
        <end position="179"/>
    </location>
</feature>
<accession>A0A4Y9YFJ2</accession>
<feature type="compositionally biased region" description="Basic and acidic residues" evidence="1">
    <location>
        <begin position="1"/>
        <end position="10"/>
    </location>
</feature>
<feature type="region of interest" description="Disordered" evidence="1">
    <location>
        <begin position="344"/>
        <end position="373"/>
    </location>
</feature>
<feature type="region of interest" description="Disordered" evidence="1">
    <location>
        <begin position="87"/>
        <end position="141"/>
    </location>
</feature>
<evidence type="ECO:0000256" key="1">
    <source>
        <dbReference type="SAM" id="MobiDB-lite"/>
    </source>
</evidence>
<feature type="compositionally biased region" description="Low complexity" evidence="1">
    <location>
        <begin position="164"/>
        <end position="179"/>
    </location>
</feature>
<feature type="compositionally biased region" description="Low complexity" evidence="1">
    <location>
        <begin position="252"/>
        <end position="265"/>
    </location>
</feature>
<name>A0A4Y9YFJ2_9AGAM</name>
<protein>
    <submittedName>
        <fullName evidence="2">Uncharacterized protein</fullName>
    </submittedName>
</protein>
<feature type="region of interest" description="Disordered" evidence="1">
    <location>
        <begin position="220"/>
        <end position="282"/>
    </location>
</feature>
<dbReference type="Proteomes" id="UP000298327">
    <property type="component" value="Unassembled WGS sequence"/>
</dbReference>
<evidence type="ECO:0000313" key="3">
    <source>
        <dbReference type="Proteomes" id="UP000298327"/>
    </source>
</evidence>
<feature type="compositionally biased region" description="Low complexity" evidence="1">
    <location>
        <begin position="94"/>
        <end position="111"/>
    </location>
</feature>
<keyword evidence="3" id="KW-1185">Reference proteome</keyword>
<sequence>MPEYRNKLKPDPSLLPTSRSSTPCLAYNLSKAPSPHDFLHSNMPGPAVCVVAAIGTVAAAVAFKEFVYDPHLSPIVDAWVENLKARHRQRQQRRQAVAVPQRPRSPSTSSSSDDDVPLKKLREKREKKKQSRESMSSTSPIELEMLAAKEADEWSGVSTARNQSGLRSRLPSRPASSCAPVSPNLMDEVCIYSLRLWLLYLPLPSSLPVLIRIAQHGSPLLSQRPLPPSRNTDPDILFNYPGSPSQEPPARSSLSPTISLSSVSELSEDPFRDPQAAPPRALPGLHLANLSTQGAPALLSPGLPTPLSLSPRASPQLGFHSSRSSMPEADTDTALLTSSMMTSAYLTPQGGPASLPPSHSGRSTPSAVASPSPQINVQVLSAVPSPSPSSPMSPFSDFGSPLLPPVHIPASGPTAVREDQDVFSLPSNVSSDSGDDDFDLASLPESDTSSWDDAHDEAASPPLRR</sequence>
<dbReference type="EMBL" id="SEOQ01000534">
    <property type="protein sequence ID" value="TFY60972.1"/>
    <property type="molecule type" value="Genomic_DNA"/>
</dbReference>
<feature type="compositionally biased region" description="Low complexity" evidence="1">
    <location>
        <begin position="11"/>
        <end position="20"/>
    </location>
</feature>
<comment type="caution">
    <text evidence="2">The sequence shown here is derived from an EMBL/GenBank/DDBJ whole genome shotgun (WGS) entry which is preliminary data.</text>
</comment>
<gene>
    <name evidence="2" type="ORF">EVG20_g7230</name>
</gene>
<feature type="region of interest" description="Disordered" evidence="1">
    <location>
        <begin position="404"/>
        <end position="465"/>
    </location>
</feature>
<proteinExistence type="predicted"/>
<dbReference type="OrthoDB" id="3246206at2759"/>
<dbReference type="AlphaFoldDB" id="A0A4Y9YFJ2"/>
<feature type="region of interest" description="Disordered" evidence="1">
    <location>
        <begin position="1"/>
        <end position="20"/>
    </location>
</feature>
<feature type="compositionally biased region" description="Low complexity" evidence="1">
    <location>
        <begin position="297"/>
        <end position="311"/>
    </location>
</feature>
<evidence type="ECO:0000313" key="2">
    <source>
        <dbReference type="EMBL" id="TFY60972.1"/>
    </source>
</evidence>
<feature type="region of interest" description="Disordered" evidence="1">
    <location>
        <begin position="297"/>
        <end position="329"/>
    </location>
</feature>